<organism evidence="1 2">
    <name type="scientific">Photorhabdus heterorhabditis</name>
    <dbReference type="NCBI Taxonomy" id="880156"/>
    <lineage>
        <taxon>Bacteria</taxon>
        <taxon>Pseudomonadati</taxon>
        <taxon>Pseudomonadota</taxon>
        <taxon>Gammaproteobacteria</taxon>
        <taxon>Enterobacterales</taxon>
        <taxon>Morganellaceae</taxon>
        <taxon>Photorhabdus</taxon>
    </lineage>
</organism>
<sequence>MALWFIWIVASLICGFGELLPVRYLIFSLPCQFLAIGIIQFQLNALHPEKKMSKNLLSKILKSNEVSEDEKAQIRKIFISKSEPLRMGDLYRLRDFNRQIPT</sequence>
<dbReference type="EMBL" id="LJCS01000011">
    <property type="protein sequence ID" value="KOY62838.1"/>
    <property type="molecule type" value="Genomic_DNA"/>
</dbReference>
<reference evidence="1 2" key="1">
    <citation type="submission" date="2015-09" db="EMBL/GenBank/DDBJ databases">
        <title>Draft genome sequence and assembly of Photorhabdus sp. VMG, a bacterial symbiont associated with Heterorhabditis zealandica.</title>
        <authorList>
            <person name="Naidoo S."/>
            <person name="Featherston J."/>
            <person name="Mothupi B."/>
            <person name="Gray V.M."/>
        </authorList>
    </citation>
    <scope>NUCLEOTIDE SEQUENCE [LARGE SCALE GENOMIC DNA]</scope>
    <source>
        <strain evidence="1 2">VMG</strain>
    </source>
</reference>
<gene>
    <name evidence="1" type="ORF">AM629_06390</name>
</gene>
<dbReference type="Proteomes" id="UP000037727">
    <property type="component" value="Unassembled WGS sequence"/>
</dbReference>
<accession>A0ABR5KDZ4</accession>
<proteinExistence type="predicted"/>
<name>A0ABR5KDZ4_9GAMM</name>
<evidence type="ECO:0000313" key="1">
    <source>
        <dbReference type="EMBL" id="KOY62838.1"/>
    </source>
</evidence>
<comment type="caution">
    <text evidence="1">The sequence shown here is derived from an EMBL/GenBank/DDBJ whole genome shotgun (WGS) entry which is preliminary data.</text>
</comment>
<keyword evidence="2" id="KW-1185">Reference proteome</keyword>
<evidence type="ECO:0000313" key="2">
    <source>
        <dbReference type="Proteomes" id="UP000037727"/>
    </source>
</evidence>
<protein>
    <submittedName>
        <fullName evidence="1">Uncharacterized protein</fullName>
    </submittedName>
</protein>